<sequence length="1953" mass="226335">MNRRRPATAKGPAKPKEFSSKIKTSKMDTSRRDSDENGDEEADEKFSSDTLMKQNYELRHRLEEEAACYKRRLDTYRQAQQHQAALVSRLQAKVLQYKQRCLELENQMVESLPADEDHLLTSSLPSQLILQAAQKTMREMREEQISDLDTALKKLNEERNRCEKLLQLNVSLKEQLEESHQSNEALTNDLQKLSSEWDSLREEMSAKEEEWKEEEMAFNEYYSSEHNRLLNLWRDVVSVKRLFSEMKFATERDLTKLRGEMNGVANDTLTACSSTSFFLKLQAASSMLPSQQANRVQPINEAELQSIKEGFEAAKADIRNKEQRIQQLAREVQALEDKCAEAESSASQRLRVQEDMEILQSALRDIAHAVIQDAEMRETDSGNGQTTPHVHLSPSATIIPCGLKRSTRSNAMPAFAESTISAVQASLHKYQLTIHELQVKLSTSKEQLGLCRKQSENLEERAVLSDEKNAELIVQLDNLRAQISQLSQEKDMLQKALDSIRSEKVNLDKSRVEYAGAIENLSGEYDRIEKLNGKLEKLCRNLEDEKSYLQSELDRLNRESELQESNLRAEEDRSSKHREEVLSLREELSKAYLAKDVLEQQKLECERYLGQVEKGKGDLEIELERMLLDKSDLQEILAKQQAVGSGHEQDIARLQEELKKINDEKSQLLSQCADQQADLSSLKKEILQAEQIRLDLESEKVTIHEKMKFLEIEKEKVEMELSQLGRERGDLSNQLSILARKKETLNEELMRLKQRFEQAGDMNARINRNLEDLVKDNEEKQVLLETGEKEVQRLQEVLVSMRSEKETLEAILFDTQSNLETIHAKKVQLEAEKQDLLIKQEGLKNQAHRLAQELENSEKHSRDIKQSLSQFSEKQEAEFQSVLTNMKKQNDDAMKKLNDEKENIKITLEKKLQQSLFQLGNEKDNEINQLQQRIEELQHHLESLCQQHEEILLRAENDKQQALLIAHQDQQVLMEKLENVYRELEGEKGCLDRARREAATHAEQDRNSLNKLRDELNRIKGKLDETKLKGDEDKLKLELKMEEVRNERENALKEIEELQVQLHMSEDKVDELHNQLQETIRKLKEADITIESSRKELVDLRRQLADSNYEKDKYNCSNKELRERIKQVEGDKREQARTLEEIYQKISGLEDGKTTLEADRNRLQNNLRETERELLQLQQQFRLIQEDLEKSHNVNSQVQNTEKELQARLINEIEERERAQLQLHQAKKQVVELENHLELTRQELGKLRSRTDEEDERSRGREQELVARLEDGRCRERKLEDQKHNLEVCLADATQQLQELKARLGGSEGRVRALDTQLSQMEAQKKEIEQKLSSVVLILRRIAGIQLDGSVSMPFKLSSPIRRYSPVRMQEHSDGNREVILDVDPEAVRRGVKALMQQVAQIERERDDYRTELGSMKNQIIEAQENQNKIDIKLNSLQVNIRNLQDEKNALESKLMHKQTLLQGQTDKLQDKTDEADRFREKVIYLEMAISNGAEEKIQYEDKLDKMRQTVNKLEGDKRMIKEDLSKSENRATQMEVHRMSLEGDLQRLQMIIQEKEASIQKQQERCDVQARTITSLEERCSSLKSTVEQMNHSLEKASMTESEMKAEINHMHRSLIEVNAHSQNDADKIRQLQKQVSGLDSERRVASERLENLQQSLNELRHANQLLSDQNTRLQNDVANSEVLRSGLEAQLRLSSWPRESGSSAGREDEQLLRQLQATQRERSELKGKVDALNDKVKSMESEKRSLERQLSSARSTGMRSKSYERQEKAHAELLGSSYGPEQLEQENRELRLKIRRLECLIADREGEIARLKSQVVVHSHSASVLDLARERGSEVERYRAAQLQAEKLLEAREQSHRQQVIRLESQIHSLREQLNQEIKRRQLYVLRSSRTGREMQQIRRALGDSLRTVCQEPSVDAVLLEHEARKLDCTVNTSTSLPASLALPSPSPTSK</sequence>
<feature type="region of interest" description="Disordered" evidence="3">
    <location>
        <begin position="1"/>
        <end position="51"/>
    </location>
</feature>
<dbReference type="PANTHER" id="PTHR23159">
    <property type="entry name" value="CENTROSOMAL PROTEIN 2"/>
    <property type="match status" value="1"/>
</dbReference>
<feature type="coiled-coil region" evidence="2">
    <location>
        <begin position="59"/>
        <end position="107"/>
    </location>
</feature>
<protein>
    <submittedName>
        <fullName evidence="6">Rootletin</fullName>
    </submittedName>
</protein>
<keyword evidence="5" id="KW-1185">Reference proteome</keyword>
<evidence type="ECO:0000256" key="2">
    <source>
        <dbReference type="SAM" id="Coils"/>
    </source>
</evidence>
<proteinExistence type="predicted"/>
<evidence type="ECO:0000313" key="5">
    <source>
        <dbReference type="Proteomes" id="UP000695007"/>
    </source>
</evidence>
<dbReference type="KEGG" id="csol:105363980"/>
<dbReference type="RefSeq" id="XP_011500107.1">
    <property type="nucleotide sequence ID" value="XM_011501805.1"/>
</dbReference>
<feature type="coiled-coil region" evidence="2">
    <location>
        <begin position="304"/>
        <end position="345"/>
    </location>
</feature>
<feature type="compositionally biased region" description="Polar residues" evidence="3">
    <location>
        <begin position="1750"/>
        <end position="1761"/>
    </location>
</feature>
<accession>A0AAJ6YL58</accession>
<feature type="coiled-coil region" evidence="2">
    <location>
        <begin position="1630"/>
        <end position="1678"/>
    </location>
</feature>
<dbReference type="Proteomes" id="UP000695007">
    <property type="component" value="Unplaced"/>
</dbReference>
<feature type="coiled-coil region" evidence="2">
    <location>
        <begin position="138"/>
        <end position="210"/>
    </location>
</feature>
<feature type="region of interest" description="Disordered" evidence="3">
    <location>
        <begin position="1739"/>
        <end position="1768"/>
    </location>
</feature>
<evidence type="ECO:0000259" key="4">
    <source>
        <dbReference type="Pfam" id="PF15035"/>
    </source>
</evidence>
<feature type="compositionally biased region" description="Basic and acidic residues" evidence="3">
    <location>
        <begin position="1739"/>
        <end position="1749"/>
    </location>
</feature>
<feature type="coiled-coil region" evidence="2">
    <location>
        <begin position="1276"/>
        <end position="1331"/>
    </location>
</feature>
<dbReference type="InterPro" id="IPR055167">
    <property type="entry name" value="Rootletin-like_CC"/>
</dbReference>
<dbReference type="Gene3D" id="1.20.5.170">
    <property type="match status" value="1"/>
</dbReference>
<dbReference type="CTD" id="42860"/>
<organism evidence="5 6">
    <name type="scientific">Ceratosolen solmsi marchali</name>
    <dbReference type="NCBI Taxonomy" id="326594"/>
    <lineage>
        <taxon>Eukaryota</taxon>
        <taxon>Metazoa</taxon>
        <taxon>Ecdysozoa</taxon>
        <taxon>Arthropoda</taxon>
        <taxon>Hexapoda</taxon>
        <taxon>Insecta</taxon>
        <taxon>Pterygota</taxon>
        <taxon>Neoptera</taxon>
        <taxon>Endopterygota</taxon>
        <taxon>Hymenoptera</taxon>
        <taxon>Apocrita</taxon>
        <taxon>Proctotrupomorpha</taxon>
        <taxon>Chalcidoidea</taxon>
        <taxon>Agaonidae</taxon>
        <taxon>Agaoninae</taxon>
        <taxon>Ceratosolen</taxon>
    </lineage>
</organism>
<name>A0AAJ6YL58_9HYME</name>
<dbReference type="GeneID" id="105363980"/>
<evidence type="ECO:0000313" key="6">
    <source>
        <dbReference type="RefSeq" id="XP_011500107.1"/>
    </source>
</evidence>
<evidence type="ECO:0000256" key="3">
    <source>
        <dbReference type="SAM" id="MobiDB-lite"/>
    </source>
</evidence>
<keyword evidence="1 2" id="KW-0175">Coiled coil</keyword>
<feature type="domain" description="Rootletin-like coiled-coil" evidence="4">
    <location>
        <begin position="70"/>
        <end position="263"/>
    </location>
</feature>
<feature type="coiled-coil region" evidence="2">
    <location>
        <begin position="644"/>
        <end position="1250"/>
    </location>
</feature>
<gene>
    <name evidence="6" type="primary">LOC105363980</name>
</gene>
<evidence type="ECO:0000256" key="1">
    <source>
        <dbReference type="ARBA" id="ARBA00023054"/>
    </source>
</evidence>
<feature type="coiled-coil region" evidence="2">
    <location>
        <begin position="469"/>
        <end position="587"/>
    </location>
</feature>
<reference evidence="6" key="1">
    <citation type="submission" date="2025-08" db="UniProtKB">
        <authorList>
            <consortium name="RefSeq"/>
        </authorList>
    </citation>
    <scope>IDENTIFICATION</scope>
</reference>
<feature type="compositionally biased region" description="Basic and acidic residues" evidence="3">
    <location>
        <begin position="14"/>
        <end position="35"/>
    </location>
</feature>
<dbReference type="PANTHER" id="PTHR23159:SF65">
    <property type="entry name" value="ROOTLETIN, ISOFORM D"/>
    <property type="match status" value="1"/>
</dbReference>
<feature type="coiled-coil region" evidence="2">
    <location>
        <begin position="1782"/>
        <end position="1816"/>
    </location>
</feature>
<dbReference type="SUPFAM" id="SSF90257">
    <property type="entry name" value="Myosin rod fragments"/>
    <property type="match status" value="1"/>
</dbReference>
<dbReference type="Pfam" id="PF15035">
    <property type="entry name" value="Rootletin"/>
    <property type="match status" value="1"/>
</dbReference>
<feature type="coiled-coil region" evidence="2">
    <location>
        <begin position="1392"/>
        <end position="1594"/>
    </location>
</feature>
<feature type="coiled-coil region" evidence="2">
    <location>
        <begin position="1840"/>
        <end position="1882"/>
    </location>
</feature>
<dbReference type="SUPFAM" id="SSF57997">
    <property type="entry name" value="Tropomyosin"/>
    <property type="match status" value="1"/>
</dbReference>